<gene>
    <name evidence="1" type="ORF">C469_13310</name>
</gene>
<dbReference type="Proteomes" id="UP000011650">
    <property type="component" value="Unassembled WGS sequence"/>
</dbReference>
<dbReference type="AlphaFoldDB" id="M0NKS3"/>
<dbReference type="OrthoDB" id="340435at2157"/>
<evidence type="ECO:0000313" key="1">
    <source>
        <dbReference type="EMBL" id="EMA58421.1"/>
    </source>
</evidence>
<evidence type="ECO:0000313" key="2">
    <source>
        <dbReference type="Proteomes" id="UP000011650"/>
    </source>
</evidence>
<accession>M0NKS3</accession>
<sequence>MTRYVPHCTDGQLALVSETSDDRVEIGAVDDVIAAIGDATHSIEYDQKQRTQPWLDTDDGRLDIDVRETVTTLPHTGETVDELREYDMGTERYGLPLRTVMFANEVLDILDAQGSDASDASE</sequence>
<name>M0NKS3_9EURY</name>
<dbReference type="EMBL" id="AOJG01000037">
    <property type="protein sequence ID" value="EMA58421.1"/>
    <property type="molecule type" value="Genomic_DNA"/>
</dbReference>
<proteinExistence type="predicted"/>
<dbReference type="PATRIC" id="fig|1227482.3.peg.2691"/>
<comment type="caution">
    <text evidence="1">The sequence shown here is derived from an EMBL/GenBank/DDBJ whole genome shotgun (WGS) entry which is preliminary data.</text>
</comment>
<keyword evidence="2" id="KW-1185">Reference proteome</keyword>
<dbReference type="RefSeq" id="WP_008007353.1">
    <property type="nucleotide sequence ID" value="NZ_AOJG01000037.1"/>
</dbReference>
<reference evidence="1 2" key="1">
    <citation type="journal article" date="2014" name="PLoS Genet.">
        <title>Phylogenetically driven sequencing of extremely halophilic archaea reveals strategies for static and dynamic osmo-response.</title>
        <authorList>
            <person name="Becker E.A."/>
            <person name="Seitzer P.M."/>
            <person name="Tritt A."/>
            <person name="Larsen D."/>
            <person name="Krusor M."/>
            <person name="Yao A.I."/>
            <person name="Wu D."/>
            <person name="Madern D."/>
            <person name="Eisen J.A."/>
            <person name="Darling A.E."/>
            <person name="Facciotti M.T."/>
        </authorList>
    </citation>
    <scope>NUCLEOTIDE SEQUENCE [LARGE SCALE GENOMIC DNA]</scope>
    <source>
        <strain evidence="1 2">DSM 21995</strain>
    </source>
</reference>
<protein>
    <submittedName>
        <fullName evidence="1">Uncharacterized protein</fullName>
    </submittedName>
</protein>
<organism evidence="1 2">
    <name type="scientific">Halorubrum lipolyticum DSM 21995</name>
    <dbReference type="NCBI Taxonomy" id="1227482"/>
    <lineage>
        <taxon>Archaea</taxon>
        <taxon>Methanobacteriati</taxon>
        <taxon>Methanobacteriota</taxon>
        <taxon>Stenosarchaea group</taxon>
        <taxon>Halobacteria</taxon>
        <taxon>Halobacteriales</taxon>
        <taxon>Haloferacaceae</taxon>
        <taxon>Halorubrum</taxon>
    </lineage>
</organism>